<dbReference type="EMBL" id="NOXS01000035">
    <property type="protein sequence ID" value="OYQ16672.1"/>
    <property type="molecule type" value="Genomic_DNA"/>
</dbReference>
<dbReference type="AlphaFoldDB" id="A0A255XIG5"/>
<proteinExistence type="predicted"/>
<gene>
    <name evidence="1" type="ORF">CHR90_16915</name>
</gene>
<organism evidence="1 2">
    <name type="scientific">Elstera cyanobacteriorum</name>
    <dbReference type="NCBI Taxonomy" id="2022747"/>
    <lineage>
        <taxon>Bacteria</taxon>
        <taxon>Pseudomonadati</taxon>
        <taxon>Pseudomonadota</taxon>
        <taxon>Alphaproteobacteria</taxon>
        <taxon>Rhodospirillales</taxon>
        <taxon>Rhodospirillaceae</taxon>
        <taxon>Elstera</taxon>
    </lineage>
</organism>
<comment type="caution">
    <text evidence="1">The sequence shown here is derived from an EMBL/GenBank/DDBJ whole genome shotgun (WGS) entry which is preliminary data.</text>
</comment>
<dbReference type="RefSeq" id="WP_094410309.1">
    <property type="nucleotide sequence ID" value="NZ_BMJZ01000003.1"/>
</dbReference>
<evidence type="ECO:0008006" key="3">
    <source>
        <dbReference type="Google" id="ProtNLM"/>
    </source>
</evidence>
<accession>A0A255XIG5</accession>
<protein>
    <recommendedName>
        <fullName evidence="3">Prolyl 4-hydroxylase alpha subunit Fe(2+) 2OG dioxygenase domain-containing protein</fullName>
    </recommendedName>
</protein>
<dbReference type="Proteomes" id="UP000216361">
    <property type="component" value="Unassembled WGS sequence"/>
</dbReference>
<dbReference type="OrthoDB" id="7300871at2"/>
<name>A0A255XIG5_9PROT</name>
<sequence>MQAYELEKQTLLYTILNTPGRVWPHRHSYCRAVFSDPFYTRLQDHLPPAEAYTPLGATGKASAADYGMRSGFLLDAPHKARVSPAVATFWQDLFDKIFDADFAATLVHHFQDQIAARLKAEGAAWPTDIKRDMILVRDTSSDGVKIHTSDPKNLITLLFYLPRDERYAPCGTTLYVPKARGFRCWGGPHHAFEDFDKVWTAPFLPNSLFLFVKTDDSFHGVEPIEIEGMRRDLLLFYIHR</sequence>
<evidence type="ECO:0000313" key="2">
    <source>
        <dbReference type="Proteomes" id="UP000216361"/>
    </source>
</evidence>
<keyword evidence="2" id="KW-1185">Reference proteome</keyword>
<reference evidence="1 2" key="1">
    <citation type="submission" date="2017-07" db="EMBL/GenBank/DDBJ databases">
        <title>Elstera cyanobacteriorum sp. nov., a novel bacterium isolated from cyanobacterial aggregates in a eutrophic lake.</title>
        <authorList>
            <person name="Cai H."/>
        </authorList>
    </citation>
    <scope>NUCLEOTIDE SEQUENCE [LARGE SCALE GENOMIC DNA]</scope>
    <source>
        <strain evidence="1 2">TH019</strain>
    </source>
</reference>
<evidence type="ECO:0000313" key="1">
    <source>
        <dbReference type="EMBL" id="OYQ16672.1"/>
    </source>
</evidence>